<dbReference type="RefSeq" id="WP_112376181.1">
    <property type="nucleotide sequence ID" value="NZ_UAUU01000011.1"/>
</dbReference>
<dbReference type="Pfam" id="PF13620">
    <property type="entry name" value="CarboxypepD_reg"/>
    <property type="match status" value="1"/>
</dbReference>
<evidence type="ECO:0000313" key="1">
    <source>
        <dbReference type="EMBL" id="SPZ94196.1"/>
    </source>
</evidence>
<reference evidence="1 2" key="1">
    <citation type="submission" date="2018-06" db="EMBL/GenBank/DDBJ databases">
        <authorList>
            <consortium name="Pathogen Informatics"/>
            <person name="Doyle S."/>
        </authorList>
    </citation>
    <scope>NUCLEOTIDE SEQUENCE [LARGE SCALE GENOMIC DNA]</scope>
    <source>
        <strain evidence="1 2">NCTC11343</strain>
    </source>
</reference>
<evidence type="ECO:0000313" key="2">
    <source>
        <dbReference type="Proteomes" id="UP000251241"/>
    </source>
</evidence>
<evidence type="ECO:0008006" key="3">
    <source>
        <dbReference type="Google" id="ProtNLM"/>
    </source>
</evidence>
<protein>
    <recommendedName>
        <fullName evidence="3">Carboxypeptidase regulatory-like domain-containing protein</fullName>
    </recommendedName>
</protein>
<dbReference type="Proteomes" id="UP000251241">
    <property type="component" value="Unassembled WGS sequence"/>
</dbReference>
<organism evidence="1 2">
    <name type="scientific">Sphingobacterium multivorum</name>
    <dbReference type="NCBI Taxonomy" id="28454"/>
    <lineage>
        <taxon>Bacteria</taxon>
        <taxon>Pseudomonadati</taxon>
        <taxon>Bacteroidota</taxon>
        <taxon>Sphingobacteriia</taxon>
        <taxon>Sphingobacteriales</taxon>
        <taxon>Sphingobacteriaceae</taxon>
        <taxon>Sphingobacterium</taxon>
    </lineage>
</organism>
<sequence>MRKHLITSILLSTIGTSLTYAQNETTSALNGTVREGNSPINGATIEAIHLPSGTKYVTSSRSDGRYNLPNMRIGGPYQITVTYLGAFTQYQADRETGFGTKLNIRYSDAVRIASIG</sequence>
<dbReference type="AlphaFoldDB" id="A0A2X2JQ77"/>
<name>A0A2X2JQ77_SPHMU</name>
<gene>
    <name evidence="1" type="ORF">NCTC11343_05144</name>
</gene>
<accession>A0A2X2JQ77</accession>
<dbReference type="EMBL" id="UAUU01000011">
    <property type="protein sequence ID" value="SPZ94196.1"/>
    <property type="molecule type" value="Genomic_DNA"/>
</dbReference>
<proteinExistence type="predicted"/>
<dbReference type="InterPro" id="IPR008969">
    <property type="entry name" value="CarboxyPept-like_regulatory"/>
</dbReference>
<dbReference type="SUPFAM" id="SSF49464">
    <property type="entry name" value="Carboxypeptidase regulatory domain-like"/>
    <property type="match status" value="1"/>
</dbReference>